<evidence type="ECO:0000256" key="1">
    <source>
        <dbReference type="ARBA" id="ARBA00022729"/>
    </source>
</evidence>
<accession>A0A1I3X5L6</accession>
<evidence type="ECO:0000313" key="4">
    <source>
        <dbReference type="EMBL" id="SFK14597.1"/>
    </source>
</evidence>
<feature type="signal peptide" evidence="3">
    <location>
        <begin position="1"/>
        <end position="22"/>
    </location>
</feature>
<evidence type="ECO:0000256" key="2">
    <source>
        <dbReference type="SAM" id="MobiDB-lite"/>
    </source>
</evidence>
<dbReference type="PROSITE" id="PS51257">
    <property type="entry name" value="PROKAR_LIPOPROTEIN"/>
    <property type="match status" value="1"/>
</dbReference>
<keyword evidence="1 3" id="KW-0732">Signal</keyword>
<dbReference type="RefSeq" id="WP_091712353.1">
    <property type="nucleotide sequence ID" value="NZ_FOSH01000005.1"/>
</dbReference>
<dbReference type="AlphaFoldDB" id="A0A1I3X5L6"/>
<dbReference type="InterPro" id="IPR037873">
    <property type="entry name" value="BamE-like"/>
</dbReference>
<keyword evidence="5" id="KW-1185">Reference proteome</keyword>
<protein>
    <recommendedName>
        <fullName evidence="6">Beta-lactamase inhibitor (BLIP)</fullName>
    </recommendedName>
</protein>
<dbReference type="OrthoDB" id="5609091at2"/>
<proteinExistence type="predicted"/>
<dbReference type="Proteomes" id="UP000198924">
    <property type="component" value="Unassembled WGS sequence"/>
</dbReference>
<organism evidence="4 5">
    <name type="scientific">Methylophaga sulfidovorans</name>
    <dbReference type="NCBI Taxonomy" id="45496"/>
    <lineage>
        <taxon>Bacteria</taxon>
        <taxon>Pseudomonadati</taxon>
        <taxon>Pseudomonadota</taxon>
        <taxon>Gammaproteobacteria</taxon>
        <taxon>Thiotrichales</taxon>
        <taxon>Piscirickettsiaceae</taxon>
        <taxon>Methylophaga</taxon>
    </lineage>
</organism>
<feature type="compositionally biased region" description="Acidic residues" evidence="2">
    <location>
        <begin position="42"/>
        <end position="57"/>
    </location>
</feature>
<sequence>MLKQFKLLLIALFLGTFIVACSDDNSAQTESKDTSAAPAEVSSDDTTDTTGAVEDETSTIAGMTEEEAIAKWGEPDVTQTHKIDALTVDHLEWHKKDGITAVQFHNGVAQFSQFIPAE</sequence>
<dbReference type="STRING" id="45496.SAMN04488079_105212"/>
<evidence type="ECO:0000313" key="5">
    <source>
        <dbReference type="Proteomes" id="UP000198924"/>
    </source>
</evidence>
<dbReference type="Gene3D" id="3.30.1450.10">
    <property type="match status" value="1"/>
</dbReference>
<name>A0A1I3X5L6_9GAMM</name>
<evidence type="ECO:0000256" key="3">
    <source>
        <dbReference type="SAM" id="SignalP"/>
    </source>
</evidence>
<feature type="chain" id="PRO_5011710533" description="Beta-lactamase inhibitor (BLIP)" evidence="3">
    <location>
        <begin position="23"/>
        <end position="118"/>
    </location>
</feature>
<feature type="region of interest" description="Disordered" evidence="2">
    <location>
        <begin position="27"/>
        <end position="63"/>
    </location>
</feature>
<evidence type="ECO:0008006" key="6">
    <source>
        <dbReference type="Google" id="ProtNLM"/>
    </source>
</evidence>
<dbReference type="EMBL" id="FOSH01000005">
    <property type="protein sequence ID" value="SFK14597.1"/>
    <property type="molecule type" value="Genomic_DNA"/>
</dbReference>
<gene>
    <name evidence="4" type="ORF">SAMN04488079_105212</name>
</gene>
<reference evidence="5" key="1">
    <citation type="submission" date="2016-10" db="EMBL/GenBank/DDBJ databases">
        <authorList>
            <person name="Varghese N."/>
            <person name="Submissions S."/>
        </authorList>
    </citation>
    <scope>NUCLEOTIDE SEQUENCE [LARGE SCALE GENOMIC DNA]</scope>
    <source>
        <strain evidence="5">DSM 11578</strain>
    </source>
</reference>